<gene>
    <name evidence="2" type="ORF">G4Z05_12240</name>
</gene>
<evidence type="ECO:0000256" key="1">
    <source>
        <dbReference type="SAM" id="SignalP"/>
    </source>
</evidence>
<dbReference type="AlphaFoldDB" id="A0A6B3TVE4"/>
<name>A0A6B3TVE4_9BACI</name>
<keyword evidence="1" id="KW-0732">Signal</keyword>
<proteinExistence type="predicted"/>
<feature type="signal peptide" evidence="1">
    <location>
        <begin position="1"/>
        <end position="27"/>
    </location>
</feature>
<dbReference type="EMBL" id="JAAIUV010000020">
    <property type="protein sequence ID" value="NEX79627.1"/>
    <property type="molecule type" value="Genomic_DNA"/>
</dbReference>
<comment type="caution">
    <text evidence="2">The sequence shown here is derived from an EMBL/GenBank/DDBJ whole genome shotgun (WGS) entry which is preliminary data.</text>
</comment>
<organism evidence="2 3">
    <name type="scientific">Neobacillus thermocopriae</name>
    <dbReference type="NCBI Taxonomy" id="1215031"/>
    <lineage>
        <taxon>Bacteria</taxon>
        <taxon>Bacillati</taxon>
        <taxon>Bacillota</taxon>
        <taxon>Bacilli</taxon>
        <taxon>Bacillales</taxon>
        <taxon>Bacillaceae</taxon>
        <taxon>Neobacillus</taxon>
    </lineage>
</organism>
<protein>
    <submittedName>
        <fullName evidence="2">Uncharacterized protein</fullName>
    </submittedName>
</protein>
<sequence length="172" mass="18184">MKKISKLLASAAVAVSIFSYSIGTADAASQAKTLTLPSSYGTLTSNAWRSGLTSSGNTYQFEYQTSAVYSGSQTVEWIKTSWETCASLRNSASMSIGVSGDGVSASASSSWQNICASAYWQNSNGSKGAYSNRRNAVIKPKSDYRSGTVSIQNEAKVKLKGDARSWAINASV</sequence>
<accession>A0A6B3TVE4</accession>
<evidence type="ECO:0000313" key="2">
    <source>
        <dbReference type="EMBL" id="NEX79627.1"/>
    </source>
</evidence>
<feature type="chain" id="PRO_5025396556" evidence="1">
    <location>
        <begin position="28"/>
        <end position="172"/>
    </location>
</feature>
<keyword evidence="3" id="KW-1185">Reference proteome</keyword>
<dbReference type="RefSeq" id="WP_163252152.1">
    <property type="nucleotide sequence ID" value="NZ_JAAIUV010000020.1"/>
</dbReference>
<reference evidence="2" key="1">
    <citation type="submission" date="2020-02" db="EMBL/GenBank/DDBJ databases">
        <title>Bacillus sedimentmangrovi sp. nov., isolated from sediment of the mangrove ecosystem.</title>
        <authorList>
            <person name="Liu G."/>
        </authorList>
    </citation>
    <scope>NUCLEOTIDE SEQUENCE [LARGE SCALE GENOMIC DNA]</scope>
    <source>
        <strain evidence="2">SgZ-7</strain>
    </source>
</reference>
<evidence type="ECO:0000313" key="3">
    <source>
        <dbReference type="Proteomes" id="UP000481621"/>
    </source>
</evidence>
<dbReference type="Proteomes" id="UP000481621">
    <property type="component" value="Unassembled WGS sequence"/>
</dbReference>